<name>A0A5B8MMF6_9CHLO</name>
<dbReference type="PROSITE" id="PS51257">
    <property type="entry name" value="PROKAR_LIPOPROTEIN"/>
    <property type="match status" value="1"/>
</dbReference>
<evidence type="ECO:0000313" key="4">
    <source>
        <dbReference type="Proteomes" id="UP000316726"/>
    </source>
</evidence>
<keyword evidence="1" id="KW-0472">Membrane</keyword>
<evidence type="ECO:0000256" key="1">
    <source>
        <dbReference type="SAM" id="Phobius"/>
    </source>
</evidence>
<dbReference type="EMBL" id="CP031038">
    <property type="protein sequence ID" value="QDZ21451.1"/>
    <property type="molecule type" value="Genomic_DNA"/>
</dbReference>
<gene>
    <name evidence="3" type="ORF">A3770_05p39690</name>
</gene>
<feature type="chain" id="PRO_5023041918" evidence="2">
    <location>
        <begin position="33"/>
        <end position="926"/>
    </location>
</feature>
<evidence type="ECO:0000256" key="2">
    <source>
        <dbReference type="SAM" id="SignalP"/>
    </source>
</evidence>
<accession>A0A5B8MMF6</accession>
<organism evidence="3 4">
    <name type="scientific">Chloropicon primus</name>
    <dbReference type="NCBI Taxonomy" id="1764295"/>
    <lineage>
        <taxon>Eukaryota</taxon>
        <taxon>Viridiplantae</taxon>
        <taxon>Chlorophyta</taxon>
        <taxon>Chloropicophyceae</taxon>
        <taxon>Chloropicales</taxon>
        <taxon>Chloropicaceae</taxon>
        <taxon>Chloropicon</taxon>
    </lineage>
</organism>
<evidence type="ECO:0000313" key="3">
    <source>
        <dbReference type="EMBL" id="QDZ21451.1"/>
    </source>
</evidence>
<feature type="signal peptide" evidence="2">
    <location>
        <begin position="1"/>
        <end position="32"/>
    </location>
</feature>
<protein>
    <submittedName>
        <fullName evidence="3">Uncharacterized protein</fullName>
    </submittedName>
</protein>
<feature type="transmembrane region" description="Helical" evidence="1">
    <location>
        <begin position="843"/>
        <end position="865"/>
    </location>
</feature>
<keyword evidence="2" id="KW-0732">Signal</keyword>
<reference evidence="3 4" key="1">
    <citation type="submission" date="2018-07" db="EMBL/GenBank/DDBJ databases">
        <title>The complete nuclear genome of the prasinophyte Chloropicon primus (CCMP1205).</title>
        <authorList>
            <person name="Pombert J.-F."/>
            <person name="Otis C."/>
            <person name="Turmel M."/>
            <person name="Lemieux C."/>
        </authorList>
    </citation>
    <scope>NUCLEOTIDE SEQUENCE [LARGE SCALE GENOMIC DNA]</scope>
    <source>
        <strain evidence="3 4">CCMP1205</strain>
    </source>
</reference>
<dbReference type="Proteomes" id="UP000316726">
    <property type="component" value="Chromosome 5"/>
</dbReference>
<sequence length="926" mass="103318">MPPFGPRSRAVFLFTVVAAFFLVSFSCKDVQCQPVLLSEGRKAVNGRDLFPVEKKRFLPWDLIKQGKVPRLKVVQDDAVPTQSEGIMDRMQARRRYRQESALRAQEARDEVSRQSTRQLNGNVFEWLSDVFENIKEKVTSAWQDFLQGSLVQAVTDKLQQIGSQIQSSTFLDKIGNALEDILDEAVQVDFEIPDLVNSLLDGLVNSTRSSVFMNYMDNIAELGQDWDLDILEEIVNGTIGKFNLKEIAHQMNFDEVKEAVNDIVRKTRFGKRRKYFTQAIKAEIENSFDKFSDIFGDVGDALESVGDFIEDALDSIEDFGEDVGLGVRDVVKTAVQKIKDSTMLDVDLDEMVKNLVEKIESIDINLQNLNFQGAMSIVEYIFDLVRERGLSFDGILQEVLSDLITDLKDPNSTIVDLIEDLDEDLGQKVENLIAKVKDGDYGDLKLWSKLSIFAEIFGARHVMFSDGNMYPDEATTLQQTFDEYTAAQDEKPTNLVDYLKAVFEVFFKSNYNRPQALVKCVVGFPTKPLPCFSVLLDLVVNAKGMKFDDILSLVMDSIGLLFRGGQKYDVPIPLKPNSYLERASVVYGMKLKLPGKEGLVEKALKALIEIVAEKANIPKSKVFLQSILYECKSTWKVNAKKNEDSYYSYAEISGNQQLRNIIKSVFAHVMKVPDSTLSIEEVTQARRRRALLQATDSAVMTFSSVVDASTMAAMNKGGDVGFIVQANNLQGKEFGTFVQADDFDYTADIQLTAENLDMSSQLGGSSDGNDQFTLEITSAEVNNVLSAWRYSDLGDLTVMDTSSIVGEEGQYRRSNAVNLDVLYASSRNIKEAGSGKDSIDKQIIMLAGAAVAGLLLLGIIAVVIMNKRRAKKAPHLPYGIPSRITLAPSFPAHYKNGADPNALEHRTSLKYTPNSDTQRVMNPVFV</sequence>
<keyword evidence="4" id="KW-1185">Reference proteome</keyword>
<keyword evidence="1" id="KW-0812">Transmembrane</keyword>
<dbReference type="Gene3D" id="1.20.120.20">
    <property type="entry name" value="Apolipoprotein"/>
    <property type="match status" value="1"/>
</dbReference>
<keyword evidence="1" id="KW-1133">Transmembrane helix</keyword>
<proteinExistence type="predicted"/>
<dbReference type="AlphaFoldDB" id="A0A5B8MMF6"/>